<comment type="similarity">
    <text evidence="1">Belongs to the Niban family.</text>
</comment>
<dbReference type="SMR" id="A0A5F9DAQ2"/>
<evidence type="ECO:0000259" key="3">
    <source>
        <dbReference type="Pfam" id="PF26086"/>
    </source>
</evidence>
<gene>
    <name evidence="4" type="primary">NIBAN1</name>
</gene>
<accession>A0A5F9DAQ2</accession>
<dbReference type="STRING" id="9986.ENSOCUP00000043304"/>
<dbReference type="InterPro" id="IPR059060">
    <property type="entry name" value="Niban_1/2/3_dom"/>
</dbReference>
<dbReference type="FunCoup" id="A0A5F9DAQ2">
    <property type="interactions" value="180"/>
</dbReference>
<dbReference type="GO" id="GO:0034976">
    <property type="term" value="P:response to endoplasmic reticulum stress"/>
    <property type="evidence" value="ECO:0007669"/>
    <property type="project" value="Ensembl"/>
</dbReference>
<dbReference type="Pfam" id="PF26086">
    <property type="entry name" value="Niban2"/>
    <property type="match status" value="1"/>
</dbReference>
<dbReference type="GO" id="GO:0045727">
    <property type="term" value="P:positive regulation of translation"/>
    <property type="evidence" value="ECO:0007669"/>
    <property type="project" value="Ensembl"/>
</dbReference>
<dbReference type="Pfam" id="PF26089">
    <property type="entry name" value="PH_Niban2"/>
    <property type="match status" value="1"/>
</dbReference>
<dbReference type="AlphaFoldDB" id="A0A5F9DAQ2"/>
<dbReference type="Bgee" id="ENSOCUG00000015136">
    <property type="expression patterns" value="Expressed in aorta and 19 other cell types or tissues"/>
</dbReference>
<dbReference type="GeneTree" id="ENSGT00940000154149"/>
<feature type="compositionally biased region" description="Low complexity" evidence="2">
    <location>
        <begin position="754"/>
        <end position="795"/>
    </location>
</feature>
<dbReference type="CDD" id="cd23949">
    <property type="entry name" value="Niban-like"/>
    <property type="match status" value="1"/>
</dbReference>
<feature type="compositionally biased region" description="Polar residues" evidence="2">
    <location>
        <begin position="613"/>
        <end position="624"/>
    </location>
</feature>
<reference evidence="4 5" key="1">
    <citation type="journal article" date="2011" name="Nature">
        <title>A high-resolution map of human evolutionary constraint using 29 mammals.</title>
        <authorList>
            <person name="Lindblad-Toh K."/>
            <person name="Garber M."/>
            <person name="Zuk O."/>
            <person name="Lin M.F."/>
            <person name="Parker B.J."/>
            <person name="Washietl S."/>
            <person name="Kheradpour P."/>
            <person name="Ernst J."/>
            <person name="Jordan G."/>
            <person name="Mauceli E."/>
            <person name="Ward L.D."/>
            <person name="Lowe C.B."/>
            <person name="Holloway A.K."/>
            <person name="Clamp M."/>
            <person name="Gnerre S."/>
            <person name="Alfoldi J."/>
            <person name="Beal K."/>
            <person name="Chang J."/>
            <person name="Clawson H."/>
            <person name="Cuff J."/>
            <person name="Di Palma F."/>
            <person name="Fitzgerald S."/>
            <person name="Flicek P."/>
            <person name="Guttman M."/>
            <person name="Hubisz M.J."/>
            <person name="Jaffe D.B."/>
            <person name="Jungreis I."/>
            <person name="Kent W.J."/>
            <person name="Kostka D."/>
            <person name="Lara M."/>
            <person name="Martins A.L."/>
            <person name="Massingham T."/>
            <person name="Moltke I."/>
            <person name="Raney B.J."/>
            <person name="Rasmussen M.D."/>
            <person name="Robinson J."/>
            <person name="Stark A."/>
            <person name="Vilella A.J."/>
            <person name="Wen J."/>
            <person name="Xie X."/>
            <person name="Zody M.C."/>
            <person name="Baldwin J."/>
            <person name="Bloom T."/>
            <person name="Chin C.W."/>
            <person name="Heiman D."/>
            <person name="Nicol R."/>
            <person name="Nusbaum C."/>
            <person name="Young S."/>
            <person name="Wilkinson J."/>
            <person name="Worley K.C."/>
            <person name="Kovar C.L."/>
            <person name="Muzny D.M."/>
            <person name="Gibbs R.A."/>
            <person name="Cree A."/>
            <person name="Dihn H.H."/>
            <person name="Fowler G."/>
            <person name="Jhangiani S."/>
            <person name="Joshi V."/>
            <person name="Lee S."/>
            <person name="Lewis L.R."/>
            <person name="Nazareth L.V."/>
            <person name="Okwuonu G."/>
            <person name="Santibanez J."/>
            <person name="Warren W.C."/>
            <person name="Mardis E.R."/>
            <person name="Weinstock G.M."/>
            <person name="Wilson R.K."/>
            <person name="Delehaunty K."/>
            <person name="Dooling D."/>
            <person name="Fronik C."/>
            <person name="Fulton L."/>
            <person name="Fulton B."/>
            <person name="Graves T."/>
            <person name="Minx P."/>
            <person name="Sodergren E."/>
            <person name="Birney E."/>
            <person name="Margulies E.H."/>
            <person name="Herrero J."/>
            <person name="Green E.D."/>
            <person name="Haussler D."/>
            <person name="Siepel A."/>
            <person name="Goldman N."/>
            <person name="Pollard K.S."/>
            <person name="Pedersen J.S."/>
            <person name="Lander E.S."/>
            <person name="Kellis M."/>
        </authorList>
    </citation>
    <scope>NUCLEOTIDE SEQUENCE [LARGE SCALE GENOMIC DNA]</scope>
    <source>
        <strain evidence="5">Thorbecke</strain>
    </source>
</reference>
<dbReference type="PANTHER" id="PTHR14392:SF3">
    <property type="entry name" value="PROTEIN NIBAN 1"/>
    <property type="match status" value="1"/>
</dbReference>
<protein>
    <submittedName>
        <fullName evidence="4">Niban apoptosis regulator 1</fullName>
    </submittedName>
</protein>
<dbReference type="GO" id="GO:0005829">
    <property type="term" value="C:cytosol"/>
    <property type="evidence" value="ECO:0007669"/>
    <property type="project" value="Ensembl"/>
</dbReference>
<dbReference type="Ensembl" id="ENSOCUT00000060062.1">
    <property type="protein sequence ID" value="ENSOCUP00000043304.1"/>
    <property type="gene ID" value="ENSOCUG00000015136.4"/>
</dbReference>
<reference evidence="4" key="3">
    <citation type="submission" date="2025-09" db="UniProtKB">
        <authorList>
            <consortium name="Ensembl"/>
        </authorList>
    </citation>
    <scope>IDENTIFICATION</scope>
    <source>
        <strain evidence="4">Thorbecke</strain>
    </source>
</reference>
<keyword evidence="5" id="KW-1185">Reference proteome</keyword>
<feature type="compositionally biased region" description="Polar residues" evidence="2">
    <location>
        <begin position="576"/>
        <end position="586"/>
    </location>
</feature>
<name>A0A5F9DAQ2_RABIT</name>
<evidence type="ECO:0000256" key="1">
    <source>
        <dbReference type="ARBA" id="ARBA00010251"/>
    </source>
</evidence>
<dbReference type="PANTHER" id="PTHR14392">
    <property type="entry name" value="NIBAN FAMILY MEMBER"/>
    <property type="match status" value="1"/>
</dbReference>
<evidence type="ECO:0000313" key="4">
    <source>
        <dbReference type="Ensembl" id="ENSOCUP00000043304.1"/>
    </source>
</evidence>
<evidence type="ECO:0000256" key="2">
    <source>
        <dbReference type="SAM" id="MobiDB-lite"/>
    </source>
</evidence>
<evidence type="ECO:0000313" key="5">
    <source>
        <dbReference type="Proteomes" id="UP000001811"/>
    </source>
</evidence>
<dbReference type="InterPro" id="IPR026088">
    <property type="entry name" value="Niban-like"/>
</dbReference>
<organism evidence="4 5">
    <name type="scientific">Oryctolagus cuniculus</name>
    <name type="common">Rabbit</name>
    <dbReference type="NCBI Taxonomy" id="9986"/>
    <lineage>
        <taxon>Eukaryota</taxon>
        <taxon>Metazoa</taxon>
        <taxon>Chordata</taxon>
        <taxon>Craniata</taxon>
        <taxon>Vertebrata</taxon>
        <taxon>Euteleostomi</taxon>
        <taxon>Mammalia</taxon>
        <taxon>Eutheria</taxon>
        <taxon>Euarchontoglires</taxon>
        <taxon>Glires</taxon>
        <taxon>Lagomorpha</taxon>
        <taxon>Leporidae</taxon>
        <taxon>Oryctolagus</taxon>
    </lineage>
</organism>
<dbReference type="Proteomes" id="UP000001811">
    <property type="component" value="Unplaced"/>
</dbReference>
<dbReference type="InParanoid" id="A0A5F9DAQ2"/>
<feature type="compositionally biased region" description="Low complexity" evidence="2">
    <location>
        <begin position="587"/>
        <end position="605"/>
    </location>
</feature>
<dbReference type="PaxDb" id="9986-ENSOCUP00000013013"/>
<proteinExistence type="inferred from homology"/>
<feature type="domain" description="Niban 1/2/3" evidence="3">
    <location>
        <begin position="333"/>
        <end position="502"/>
    </location>
</feature>
<reference evidence="4" key="2">
    <citation type="submission" date="2025-08" db="UniProtKB">
        <authorList>
            <consortium name="Ensembl"/>
        </authorList>
    </citation>
    <scope>IDENTIFICATION</scope>
    <source>
        <strain evidence="4">Thorbecke</strain>
    </source>
</reference>
<dbReference type="GO" id="GO:0005886">
    <property type="term" value="C:plasma membrane"/>
    <property type="evidence" value="ECO:0007669"/>
    <property type="project" value="Ensembl"/>
</dbReference>
<feature type="region of interest" description="Disordered" evidence="2">
    <location>
        <begin position="576"/>
        <end position="829"/>
    </location>
</feature>
<sequence length="829" mass="89905">MWSYFRATRLQGKCGKTEAVLKNFSPYYKRQHAVAFCGHVRRQVEQQREAASQLLKAKPPLEPGTVLYEAELTQFAEDIKKWKDRYIVVKNDFAVESYESREAYQKGAAPRTRVLPVGGKVFTSQAEYSLLADRHFPDPAASGEKETPQPLVALPKEFPVVLWQPFLRHGFFCFAEAAAQKRFSAVLSDCIRRLNHDLTKQTTFEAQAFLAAVQFFHQEKGHYGSREMITGDEVQALSSLVMEELLPALQADLLPTMKGKRSDRKRAWFGLLEEAFHLVQRQVAEGLRGLKEECRALTEGLEGRVRADMDQIANSEDFLAGKIEAMVAQPAEQSCAESVRPFLASILEELLGPVSSGFGAVRSLFEEEVDALGRSFQNTKDGDQLKEHLDGLLRLPLDAVKMEACYREAAPLQEQLQDLNSRFRFPHVDLVVQRAQNYMQELMGNAAFTFTQLLAPHLQGEPARAAAAIEKVKLRVLKQYDHDSSTVRRKIFQEALVQITLPTVQKALAPTCKPELQKFEQLIFADHAHMIHVENVYEDILHQLVLREALKVIQEAAMQKKHNLFDDSVALPSESVSSLTDLKTPTGSKPASPARRASAASPGALGSEGSGTSGQAEGQVQPGRNGQGAPVGPDHDAVAPVEGAAELGTAGHPGDPEPASGSLRELRELLAESAPVVYQDTEGEAPGAPENEEEEEENAPGCTVHSEATAPDVDQGAHSEAGGVEVPAACGADPQPGPEGPAQDPSEKDLQARASAQDAQEGGEAAGAGPSEDWLPMESQGAQAAGSVGAEEAQVPGAHTAQWEVEAAPDPDGTETGGGQGTPPEQPSE</sequence>